<evidence type="ECO:0000313" key="4">
    <source>
        <dbReference type="Proteomes" id="UP000262379"/>
    </source>
</evidence>
<feature type="compositionally biased region" description="Polar residues" evidence="1">
    <location>
        <begin position="320"/>
        <end position="330"/>
    </location>
</feature>
<dbReference type="InterPro" id="IPR016187">
    <property type="entry name" value="CTDL_fold"/>
</dbReference>
<dbReference type="PANTHER" id="PTHR23150:SF19">
    <property type="entry name" value="FORMYLGLYCINE-GENERATING ENZYME"/>
    <property type="match status" value="1"/>
</dbReference>
<sequence length="330" mass="35526">MQSPGSPDLPSKVKTDCCAPSRAGPVIRSKLGGGTSAGQLRHDDVALAGGLFLMGDSFGEGYAADGEGPVHEVVIDPFRIDATCVTVTQFAAFVEATGYRTDAERYGISAVFVHAAAADRADILGFYGAAWWLAIRGADWRHPCGPHSDAADMPDHPVVQVSHNDALAYCIWAGRDLPTEAEWEYAARGGLASQRYPWGDELVPGGVHQTNIWQGCFPEQNTAEDGYLATAPAKSYAPNDYGLYQMVGNVWEWCADWFDAGYYSRARRNNPCGPNAGVARVMRGGSYLCHASYCNRYRVAARSSNTPDSASGNLGFRTVARSTPATQKEN</sequence>
<dbReference type="GO" id="GO:0120147">
    <property type="term" value="F:formylglycine-generating oxidase activity"/>
    <property type="evidence" value="ECO:0007669"/>
    <property type="project" value="TreeGrafter"/>
</dbReference>
<dbReference type="Pfam" id="PF03781">
    <property type="entry name" value="FGE-sulfatase"/>
    <property type="match status" value="1"/>
</dbReference>
<protein>
    <submittedName>
        <fullName evidence="3">Formylglycine-generating enzyme family protein</fullName>
    </submittedName>
</protein>
<proteinExistence type="predicted"/>
<evidence type="ECO:0000313" key="3">
    <source>
        <dbReference type="EMBL" id="RFC67002.1"/>
    </source>
</evidence>
<dbReference type="InterPro" id="IPR051043">
    <property type="entry name" value="Sulfatase_Mod_Factor_Kinase"/>
</dbReference>
<dbReference type="Gene3D" id="3.90.1580.10">
    <property type="entry name" value="paralog of FGE (formylglycine-generating enzyme)"/>
    <property type="match status" value="1"/>
</dbReference>
<reference evidence="4" key="1">
    <citation type="submission" date="2018-08" db="EMBL/GenBank/DDBJ databases">
        <authorList>
            <person name="Im W.T."/>
        </authorList>
    </citation>
    <scope>NUCLEOTIDE SEQUENCE [LARGE SCALE GENOMIC DNA]</scope>
    <source>
        <strain evidence="4">LA-28</strain>
    </source>
</reference>
<accession>A0A371XCQ7</accession>
<feature type="domain" description="Sulfatase-modifying factor enzyme-like" evidence="2">
    <location>
        <begin position="43"/>
        <end position="319"/>
    </location>
</feature>
<evidence type="ECO:0000259" key="2">
    <source>
        <dbReference type="Pfam" id="PF03781"/>
    </source>
</evidence>
<organism evidence="3 4">
    <name type="scientific">Mesorhizobium denitrificans</name>
    <dbReference type="NCBI Taxonomy" id="2294114"/>
    <lineage>
        <taxon>Bacteria</taxon>
        <taxon>Pseudomonadati</taxon>
        <taxon>Pseudomonadota</taxon>
        <taxon>Alphaproteobacteria</taxon>
        <taxon>Hyphomicrobiales</taxon>
        <taxon>Phyllobacteriaceae</taxon>
        <taxon>Mesorhizobium</taxon>
    </lineage>
</organism>
<gene>
    <name evidence="3" type="ORF">DY251_14300</name>
</gene>
<keyword evidence="4" id="KW-1185">Reference proteome</keyword>
<name>A0A371XCQ7_9HYPH</name>
<dbReference type="EMBL" id="QURN01000010">
    <property type="protein sequence ID" value="RFC67002.1"/>
    <property type="molecule type" value="Genomic_DNA"/>
</dbReference>
<feature type="region of interest" description="Disordered" evidence="1">
    <location>
        <begin position="303"/>
        <end position="330"/>
    </location>
</feature>
<dbReference type="AlphaFoldDB" id="A0A371XCQ7"/>
<dbReference type="PANTHER" id="PTHR23150">
    <property type="entry name" value="SULFATASE MODIFYING FACTOR 1, 2"/>
    <property type="match status" value="1"/>
</dbReference>
<comment type="caution">
    <text evidence="3">The sequence shown here is derived from an EMBL/GenBank/DDBJ whole genome shotgun (WGS) entry which is preliminary data.</text>
</comment>
<evidence type="ECO:0000256" key="1">
    <source>
        <dbReference type="SAM" id="MobiDB-lite"/>
    </source>
</evidence>
<dbReference type="SUPFAM" id="SSF56436">
    <property type="entry name" value="C-type lectin-like"/>
    <property type="match status" value="1"/>
</dbReference>
<feature type="compositionally biased region" description="Polar residues" evidence="1">
    <location>
        <begin position="303"/>
        <end position="312"/>
    </location>
</feature>
<dbReference type="InterPro" id="IPR005532">
    <property type="entry name" value="SUMF_dom"/>
</dbReference>
<dbReference type="InterPro" id="IPR042095">
    <property type="entry name" value="SUMF_sf"/>
</dbReference>
<dbReference type="Proteomes" id="UP000262379">
    <property type="component" value="Unassembled WGS sequence"/>
</dbReference>